<dbReference type="EC" id="1.2.1.84" evidence="1"/>
<keyword evidence="1" id="KW-0443">Lipid metabolism</keyword>
<dbReference type="PANTHER" id="PTHR11011:SF45">
    <property type="entry name" value="FATTY ACYL-COA REDUCTASE CG8306-RELATED"/>
    <property type="match status" value="1"/>
</dbReference>
<dbReference type="PANTHER" id="PTHR11011">
    <property type="entry name" value="MALE STERILITY PROTEIN 2-RELATED"/>
    <property type="match status" value="1"/>
</dbReference>
<name>A0AA40FJE7_9HYME</name>
<dbReference type="InterPro" id="IPR036291">
    <property type="entry name" value="NAD(P)-bd_dom_sf"/>
</dbReference>
<dbReference type="Pfam" id="PF07993">
    <property type="entry name" value="NAD_binding_4"/>
    <property type="match status" value="1"/>
</dbReference>
<gene>
    <name evidence="3" type="ORF">K0M31_012567</name>
</gene>
<dbReference type="SUPFAM" id="SSF51735">
    <property type="entry name" value="NAD(P)-binding Rossmann-fold domains"/>
    <property type="match status" value="1"/>
</dbReference>
<evidence type="ECO:0000259" key="2">
    <source>
        <dbReference type="Pfam" id="PF07993"/>
    </source>
</evidence>
<protein>
    <recommendedName>
        <fullName evidence="1">Fatty acyl-CoA reductase</fullName>
        <ecNumber evidence="1">1.2.1.84</ecNumber>
    </recommendedName>
</protein>
<dbReference type="GO" id="GO:0080019">
    <property type="term" value="F:alcohol-forming very long-chain fatty acyl-CoA reductase activity"/>
    <property type="evidence" value="ECO:0007669"/>
    <property type="project" value="InterPro"/>
</dbReference>
<comment type="catalytic activity">
    <reaction evidence="1">
        <text>a long-chain fatty acyl-CoA + 2 NADPH + 2 H(+) = a long-chain primary fatty alcohol + 2 NADP(+) + CoA</text>
        <dbReference type="Rhea" id="RHEA:52716"/>
        <dbReference type="ChEBI" id="CHEBI:15378"/>
        <dbReference type="ChEBI" id="CHEBI:57287"/>
        <dbReference type="ChEBI" id="CHEBI:57783"/>
        <dbReference type="ChEBI" id="CHEBI:58349"/>
        <dbReference type="ChEBI" id="CHEBI:77396"/>
        <dbReference type="ChEBI" id="CHEBI:83139"/>
        <dbReference type="EC" id="1.2.1.84"/>
    </reaction>
</comment>
<keyword evidence="1" id="KW-0444">Lipid biosynthesis</keyword>
<keyword evidence="1" id="KW-0560">Oxidoreductase</keyword>
<evidence type="ECO:0000256" key="1">
    <source>
        <dbReference type="RuleBase" id="RU363097"/>
    </source>
</evidence>
<evidence type="ECO:0000313" key="4">
    <source>
        <dbReference type="Proteomes" id="UP001177670"/>
    </source>
</evidence>
<dbReference type="Proteomes" id="UP001177670">
    <property type="component" value="Unassembled WGS sequence"/>
</dbReference>
<comment type="function">
    <text evidence="1">Catalyzes the reduction of fatty acyl-CoA to fatty alcohols.</text>
</comment>
<dbReference type="GO" id="GO:0035336">
    <property type="term" value="P:long-chain fatty-acyl-CoA metabolic process"/>
    <property type="evidence" value="ECO:0007669"/>
    <property type="project" value="TreeGrafter"/>
</dbReference>
<sequence>MASKIARVLIEFEGFVRCDVNLPDSGLSLEDRIMLVEKVNTVFHVAVTVTFKQPLDDAVNTNTKGTSRIINLSKELKQIISFIYVSTSYNNGYLSKIEEKVYITSWEPSTVIDNICDKQDTNSIALLEESILKTHPNTYSFSKNLAEQIVFNHCKSFPSAVVRPSIIGASLKKPSWLGG</sequence>
<organism evidence="3 4">
    <name type="scientific">Melipona bicolor</name>
    <dbReference type="NCBI Taxonomy" id="60889"/>
    <lineage>
        <taxon>Eukaryota</taxon>
        <taxon>Metazoa</taxon>
        <taxon>Ecdysozoa</taxon>
        <taxon>Arthropoda</taxon>
        <taxon>Hexapoda</taxon>
        <taxon>Insecta</taxon>
        <taxon>Pterygota</taxon>
        <taxon>Neoptera</taxon>
        <taxon>Endopterygota</taxon>
        <taxon>Hymenoptera</taxon>
        <taxon>Apocrita</taxon>
        <taxon>Aculeata</taxon>
        <taxon>Apoidea</taxon>
        <taxon>Anthophila</taxon>
        <taxon>Apidae</taxon>
        <taxon>Melipona</taxon>
    </lineage>
</organism>
<dbReference type="AlphaFoldDB" id="A0AA40FJE7"/>
<comment type="similarity">
    <text evidence="1">Belongs to the fatty acyl-CoA reductase family.</text>
</comment>
<dbReference type="InterPro" id="IPR013120">
    <property type="entry name" value="FAR_NAD-bd"/>
</dbReference>
<dbReference type="EMBL" id="JAHYIQ010000032">
    <property type="protein sequence ID" value="KAK1120196.1"/>
    <property type="molecule type" value="Genomic_DNA"/>
</dbReference>
<dbReference type="GO" id="GO:0102965">
    <property type="term" value="F:alcohol-forming long-chain fatty acyl-CoA reductase activity"/>
    <property type="evidence" value="ECO:0007669"/>
    <property type="project" value="UniProtKB-EC"/>
</dbReference>
<dbReference type="InterPro" id="IPR026055">
    <property type="entry name" value="FAR"/>
</dbReference>
<dbReference type="GO" id="GO:0005777">
    <property type="term" value="C:peroxisome"/>
    <property type="evidence" value="ECO:0007669"/>
    <property type="project" value="TreeGrafter"/>
</dbReference>
<comment type="caution">
    <text evidence="3">The sequence shown here is derived from an EMBL/GenBank/DDBJ whole genome shotgun (WGS) entry which is preliminary data.</text>
</comment>
<reference evidence="3" key="1">
    <citation type="submission" date="2021-10" db="EMBL/GenBank/DDBJ databases">
        <title>Melipona bicolor Genome sequencing and assembly.</title>
        <authorList>
            <person name="Araujo N.S."/>
            <person name="Arias M.C."/>
        </authorList>
    </citation>
    <scope>NUCLEOTIDE SEQUENCE</scope>
    <source>
        <strain evidence="3">USP_2M_L1-L4_2017</strain>
        <tissue evidence="3">Whole body</tissue>
    </source>
</reference>
<keyword evidence="4" id="KW-1185">Reference proteome</keyword>
<keyword evidence="1" id="KW-0521">NADP</keyword>
<feature type="domain" description="Thioester reductase (TE)" evidence="2">
    <location>
        <begin position="16"/>
        <end position="169"/>
    </location>
</feature>
<dbReference type="Gene3D" id="3.40.50.720">
    <property type="entry name" value="NAD(P)-binding Rossmann-like Domain"/>
    <property type="match status" value="1"/>
</dbReference>
<proteinExistence type="inferred from homology"/>
<accession>A0AA40FJE7</accession>
<evidence type="ECO:0000313" key="3">
    <source>
        <dbReference type="EMBL" id="KAK1120196.1"/>
    </source>
</evidence>